<feature type="domain" description="Expansin-like EG45" evidence="17">
    <location>
        <begin position="1172"/>
        <end position="1287"/>
    </location>
</feature>
<gene>
    <name evidence="19" type="ORF">RHGRI_015895</name>
</gene>
<dbReference type="GO" id="GO:0009664">
    <property type="term" value="P:plant-type cell wall organization"/>
    <property type="evidence" value="ECO:0007669"/>
    <property type="project" value="InterPro"/>
</dbReference>
<dbReference type="Gene3D" id="2.40.40.10">
    <property type="entry name" value="RlpA-like domain"/>
    <property type="match status" value="2"/>
</dbReference>
<dbReference type="PRINTS" id="PR01226">
    <property type="entry name" value="EXPANSIN"/>
</dbReference>
<dbReference type="Gene3D" id="1.10.8.430">
    <property type="entry name" value="Helical domain of apoptotic protease-activating factors"/>
    <property type="match status" value="1"/>
</dbReference>
<feature type="domain" description="TIR" evidence="16">
    <location>
        <begin position="13"/>
        <end position="188"/>
    </location>
</feature>
<dbReference type="GO" id="GO:0006950">
    <property type="term" value="P:response to stress"/>
    <property type="evidence" value="ECO:0007669"/>
    <property type="project" value="UniProtKB-ARBA"/>
</dbReference>
<accession>A0AAV6JSM7</accession>
<dbReference type="InterPro" id="IPR032675">
    <property type="entry name" value="LRR_dom_sf"/>
</dbReference>
<evidence type="ECO:0000256" key="14">
    <source>
        <dbReference type="ARBA" id="ARBA00047304"/>
    </source>
</evidence>
<dbReference type="PRINTS" id="PR01225">
    <property type="entry name" value="EXPANSNFAMLY"/>
</dbReference>
<evidence type="ECO:0000256" key="8">
    <source>
        <dbReference type="ARBA" id="ARBA00022729"/>
    </source>
</evidence>
<dbReference type="InterPro" id="IPR036908">
    <property type="entry name" value="RlpA-like_sf"/>
</dbReference>
<evidence type="ECO:0000256" key="13">
    <source>
        <dbReference type="ARBA" id="ARBA00023316"/>
    </source>
</evidence>
<dbReference type="PANTHER" id="PTHR31867">
    <property type="entry name" value="EXPANSIN-A15"/>
    <property type="match status" value="1"/>
</dbReference>
<evidence type="ECO:0000259" key="17">
    <source>
        <dbReference type="PROSITE" id="PS50842"/>
    </source>
</evidence>
<dbReference type="Pfam" id="PF23282">
    <property type="entry name" value="WHD_ROQ1"/>
    <property type="match status" value="1"/>
</dbReference>
<keyword evidence="11" id="KW-0520">NAD</keyword>
<evidence type="ECO:0000256" key="5">
    <source>
        <dbReference type="ARBA" id="ARBA00022512"/>
    </source>
</evidence>
<dbReference type="EC" id="3.2.2.6" evidence="4"/>
<dbReference type="GO" id="GO:0043531">
    <property type="term" value="F:ADP binding"/>
    <property type="evidence" value="ECO:0007669"/>
    <property type="project" value="InterPro"/>
</dbReference>
<feature type="domain" description="Expansin-like CBD" evidence="18">
    <location>
        <begin position="1297"/>
        <end position="1361"/>
    </location>
</feature>
<dbReference type="InterPro" id="IPR027417">
    <property type="entry name" value="P-loop_NTPase"/>
</dbReference>
<dbReference type="InterPro" id="IPR035897">
    <property type="entry name" value="Toll_tir_struct_dom_sf"/>
</dbReference>
<keyword evidence="8" id="KW-0732">Signal</keyword>
<dbReference type="InterPro" id="IPR045344">
    <property type="entry name" value="C-JID"/>
</dbReference>
<dbReference type="InterPro" id="IPR007118">
    <property type="entry name" value="Expan_Lol_pI"/>
</dbReference>
<reference evidence="19 20" key="1">
    <citation type="submission" date="2020-08" db="EMBL/GenBank/DDBJ databases">
        <title>Plant Genome Project.</title>
        <authorList>
            <person name="Zhang R.-G."/>
        </authorList>
    </citation>
    <scope>NUCLEOTIDE SEQUENCE [LARGE SCALE GENOMIC DNA]</scope>
    <source>
        <strain evidence="19">WSP0</strain>
        <tissue evidence="19">Leaf</tissue>
    </source>
</reference>
<dbReference type="Pfam" id="PF00931">
    <property type="entry name" value="NB-ARC"/>
    <property type="match status" value="1"/>
</dbReference>
<protein>
    <recommendedName>
        <fullName evidence="4">ADP-ribosyl cyclase/cyclic ADP-ribose hydrolase</fullName>
        <ecNumber evidence="4">3.2.2.6</ecNumber>
    </recommendedName>
</protein>
<organism evidence="19 20">
    <name type="scientific">Rhododendron griersonianum</name>
    <dbReference type="NCBI Taxonomy" id="479676"/>
    <lineage>
        <taxon>Eukaryota</taxon>
        <taxon>Viridiplantae</taxon>
        <taxon>Streptophyta</taxon>
        <taxon>Embryophyta</taxon>
        <taxon>Tracheophyta</taxon>
        <taxon>Spermatophyta</taxon>
        <taxon>Magnoliopsida</taxon>
        <taxon>eudicotyledons</taxon>
        <taxon>Gunneridae</taxon>
        <taxon>Pentapetalae</taxon>
        <taxon>asterids</taxon>
        <taxon>Ericales</taxon>
        <taxon>Ericaceae</taxon>
        <taxon>Ericoideae</taxon>
        <taxon>Rhodoreae</taxon>
        <taxon>Rhododendron</taxon>
    </lineage>
</organism>
<evidence type="ECO:0000256" key="6">
    <source>
        <dbReference type="ARBA" id="ARBA00022525"/>
    </source>
</evidence>
<evidence type="ECO:0000313" key="20">
    <source>
        <dbReference type="Proteomes" id="UP000823749"/>
    </source>
</evidence>
<evidence type="ECO:0000256" key="12">
    <source>
        <dbReference type="ARBA" id="ARBA00023136"/>
    </source>
</evidence>
<evidence type="ECO:0000256" key="9">
    <source>
        <dbReference type="ARBA" id="ARBA00022737"/>
    </source>
</evidence>
<dbReference type="PROSITE" id="PS50843">
    <property type="entry name" value="EXPANSIN_CBD"/>
    <property type="match status" value="2"/>
</dbReference>
<dbReference type="InterPro" id="IPR009009">
    <property type="entry name" value="RlpA-like_DPBB"/>
</dbReference>
<dbReference type="PROSITE" id="PS50842">
    <property type="entry name" value="EXPANSIN_EG45"/>
    <property type="match status" value="2"/>
</dbReference>
<dbReference type="FunFam" id="2.40.40.10:FF:000001">
    <property type="entry name" value="Expansin"/>
    <property type="match status" value="1"/>
</dbReference>
<evidence type="ECO:0000256" key="7">
    <source>
        <dbReference type="ARBA" id="ARBA00022614"/>
    </source>
</evidence>
<evidence type="ECO:0000313" key="19">
    <source>
        <dbReference type="EMBL" id="KAG5542954.1"/>
    </source>
</evidence>
<keyword evidence="20" id="KW-1185">Reference proteome</keyword>
<dbReference type="SUPFAM" id="SSF50685">
    <property type="entry name" value="Barwin-like endoglucanases"/>
    <property type="match status" value="2"/>
</dbReference>
<dbReference type="InterPro" id="IPR002182">
    <property type="entry name" value="NB-ARC"/>
</dbReference>
<comment type="similarity">
    <text evidence="3">Belongs to the expansin family. Expansin A subfamily.</text>
</comment>
<evidence type="ECO:0000259" key="16">
    <source>
        <dbReference type="PROSITE" id="PS50104"/>
    </source>
</evidence>
<feature type="domain" description="Expansin-like CBD" evidence="18">
    <location>
        <begin position="1507"/>
        <end position="1586"/>
    </location>
</feature>
<feature type="coiled-coil region" evidence="15">
    <location>
        <begin position="126"/>
        <end position="153"/>
    </location>
</feature>
<dbReference type="Pfam" id="PF01582">
    <property type="entry name" value="TIR"/>
    <property type="match status" value="1"/>
</dbReference>
<dbReference type="InterPro" id="IPR007112">
    <property type="entry name" value="Expansin/allergen_DPBB_dom"/>
</dbReference>
<dbReference type="SUPFAM" id="SSF52058">
    <property type="entry name" value="L domain-like"/>
    <property type="match status" value="1"/>
</dbReference>
<dbReference type="Proteomes" id="UP000823749">
    <property type="component" value="Chromosome 6"/>
</dbReference>
<dbReference type="SUPFAM" id="SSF52200">
    <property type="entry name" value="Toll/Interleukin receptor TIR domain"/>
    <property type="match status" value="1"/>
</dbReference>
<dbReference type="Gene3D" id="3.40.50.300">
    <property type="entry name" value="P-loop containing nucleotide triphosphate hydrolases"/>
    <property type="match status" value="2"/>
</dbReference>
<dbReference type="GO" id="GO:0005576">
    <property type="term" value="C:extracellular region"/>
    <property type="evidence" value="ECO:0007669"/>
    <property type="project" value="InterPro"/>
</dbReference>
<evidence type="ECO:0000256" key="3">
    <source>
        <dbReference type="ARBA" id="ARBA00005392"/>
    </source>
</evidence>
<dbReference type="SMART" id="SM00255">
    <property type="entry name" value="TIR"/>
    <property type="match status" value="1"/>
</dbReference>
<dbReference type="GO" id="GO:0016020">
    <property type="term" value="C:membrane"/>
    <property type="evidence" value="ECO:0007669"/>
    <property type="project" value="UniProtKB-SubCell"/>
</dbReference>
<sequence>MKSQEDSSSNSRFTYHVFLSFRGEDTRKAFSDHLYTALVHAGFRTFRDDDGLERGEDIKFELEKAIRESRMSIIVFSKSYATSTWCLEELVMILKRRTSGHAVLPVFYDVDPSDLRKQSSSKEAFARHEEILKSETRERKEELKEKIGTWRAALREVADVIGMNLKNQADGHEARFIQKIIKVVGDKLSCTTLDIDPHLVGINSRVKNIQLWLEDGATKIGIVAICGMGGIGKTTIAKFLYNLNSPRFEDILKGRKVRLNSIAEGTTKIMEAIYYKKVFVVLDDVDRLDQLNAILGMRDWLFSGSKIVITTRREQLLRANEISKVCRVENLGDEESLELFSWHAFGKCCPNNGYEEVSERVVRYCGGLPLALKVLGSSLSGQCLNVWKSQLDKLKTFPEGEILEKLRISYDSLQDNHDKNLFIYLACFFVGSKKDFAITILDGCEFSTVVGIQNLMDRCLISIDKSNNVVMHHLLQEMAREIACQESPKEPGKRSILWNHKDSFNVLRDNTGTSKVEGLKLDVCLLKEDKFMSPVFGASRKRCFEKFLEKPILSDLGCSLKRYGFSMFSSNLEATKNTNPFVLEANAFGRMRKLKLLQLNRVHISGPYEKLPKGLKWLCWHVFPLKSIPSDFPLESLVALDMRYSSLKNVWEGTKFLMLLKILNLSDSPNLTKTPDFLKIPNLERLVLKNCASLVEVHESIGCLERLVLLNLKNCNNLRKLPRSIGMLKLLEKLVISGCSKLEELPTKMGNLESLTVLKADRIALNESLSTNGQVNTMHPFIRHWVLKPKRSPDISWTYLPRSLVELSLAGCNLSDNAFPTDLRNQCSLKTLDICCNPVSSLPHFIRGLTLLEKLSIAECPRLRKLVGLPLVRSLYLGSNELLEEVTFGSFHGPKIVCHLDTWDHEGKTVGIFKLEPIGNVAAEITKSLGLTNLESMGNAIVKLSSWCGREKQALPIQGCHGTYIFSAYLPSSKVPLWFNFNNLGSSCNFTVPSNLDSRVRGLSVCSVYELSGAPPEYYWKQDTHTYLSNKTKGLIWIHCPEVFGFGEAGEDITWLSYWKFGKQLLEAGDELDVSVFGGAFVQVKEVGVHLLYNKEQEEMSSQSANEESVSLYTFENIIRGNVSAHEGRTRLYQLGKHVNGHFFKVHGFEATGWSNAHATFYGGDDASGTMGGSCGYGNTYTTGYGIRTTALSTALYNGGASCGQCYQIRCDYESDPYWCIQGTTVTVTATNFCPPNYALANNNGGWCNPPLQHFDMAQPSWQKIGVYSGGIIPVLFRRVPCKKKSGVRFTISGSNYFQLVLVTNVAGAGSIHAVSIKGSNTGWLPLSNNWGVNWQSNNNLNGQSLSFSVTTNDGGNGFVASGWSNAHATFYGGSDASGTMGGACGYGNLYATGYGLRTAALSTTLFNNGLACGQCYQIKCDYKSDPKWCIKGTSVTITATNFCPPNYAQANNDGGWCNPPRQHFDMAQPSWEKIGIYRGGIVPVFFRRVPCKKHGGVRFTISGNYYFQLVLITNVAGPGSIQSVSIKGSNTNWIQMSRNWGVNWQSNNYLTGQRLSFSVTTTDGVTKMFQNIAPSSWGFGQTFSSLAQFS</sequence>
<comment type="catalytic activity">
    <reaction evidence="14">
        <text>NAD(+) + H2O = ADP-D-ribose + nicotinamide + H(+)</text>
        <dbReference type="Rhea" id="RHEA:16301"/>
        <dbReference type="ChEBI" id="CHEBI:15377"/>
        <dbReference type="ChEBI" id="CHEBI:15378"/>
        <dbReference type="ChEBI" id="CHEBI:17154"/>
        <dbReference type="ChEBI" id="CHEBI:57540"/>
        <dbReference type="ChEBI" id="CHEBI:57967"/>
        <dbReference type="EC" id="3.2.2.6"/>
    </reaction>
    <physiologicalReaction direction="left-to-right" evidence="14">
        <dbReference type="Rhea" id="RHEA:16302"/>
    </physiologicalReaction>
</comment>
<keyword evidence="9" id="KW-0677">Repeat</keyword>
<evidence type="ECO:0000256" key="11">
    <source>
        <dbReference type="ARBA" id="ARBA00023027"/>
    </source>
</evidence>
<evidence type="ECO:0000256" key="4">
    <source>
        <dbReference type="ARBA" id="ARBA00011982"/>
    </source>
</evidence>
<name>A0AAV6JSM7_9ERIC</name>
<proteinExistence type="inferred from homology"/>
<dbReference type="PROSITE" id="PS50104">
    <property type="entry name" value="TIR"/>
    <property type="match status" value="1"/>
</dbReference>
<dbReference type="InterPro" id="IPR000157">
    <property type="entry name" value="TIR_dom"/>
</dbReference>
<dbReference type="FunFam" id="3.40.50.10140:FF:000007">
    <property type="entry name" value="Disease resistance protein (TIR-NBS-LRR class)"/>
    <property type="match status" value="1"/>
</dbReference>
<dbReference type="InterPro" id="IPR042197">
    <property type="entry name" value="Apaf_helical"/>
</dbReference>
<dbReference type="SUPFAM" id="SSF49590">
    <property type="entry name" value="PHL pollen allergen"/>
    <property type="match status" value="2"/>
</dbReference>
<keyword evidence="13" id="KW-0961">Cell wall biogenesis/degradation</keyword>
<dbReference type="InterPro" id="IPR007117">
    <property type="entry name" value="Expansin_CBD"/>
</dbReference>
<evidence type="ECO:0000256" key="1">
    <source>
        <dbReference type="ARBA" id="ARBA00004170"/>
    </source>
</evidence>
<keyword evidence="15" id="KW-0175">Coiled coil</keyword>
<dbReference type="GO" id="GO:0007165">
    <property type="term" value="P:signal transduction"/>
    <property type="evidence" value="ECO:0007669"/>
    <property type="project" value="InterPro"/>
</dbReference>
<dbReference type="Pfam" id="PF03330">
    <property type="entry name" value="DPBB_1"/>
    <property type="match status" value="2"/>
</dbReference>
<keyword evidence="10" id="KW-0378">Hydrolase</keyword>
<evidence type="ECO:0000256" key="15">
    <source>
        <dbReference type="SAM" id="Coils"/>
    </source>
</evidence>
<keyword evidence="7" id="KW-0433">Leucine-rich repeat</keyword>
<dbReference type="CDD" id="cd22274">
    <property type="entry name" value="DPBB_EXPA_N"/>
    <property type="match status" value="2"/>
</dbReference>
<keyword evidence="12" id="KW-0472">Membrane</keyword>
<dbReference type="SMART" id="SM00837">
    <property type="entry name" value="DPBB_1"/>
    <property type="match status" value="2"/>
</dbReference>
<dbReference type="InterPro" id="IPR002963">
    <property type="entry name" value="Expansin"/>
</dbReference>
<dbReference type="EMBL" id="JACTNZ010000006">
    <property type="protein sequence ID" value="KAG5542954.1"/>
    <property type="molecule type" value="Genomic_DNA"/>
</dbReference>
<dbReference type="Gene3D" id="3.40.50.10140">
    <property type="entry name" value="Toll/interleukin-1 receptor homology (TIR) domain"/>
    <property type="match status" value="1"/>
</dbReference>
<dbReference type="GO" id="GO:0009653">
    <property type="term" value="P:anatomical structure morphogenesis"/>
    <property type="evidence" value="ECO:0007669"/>
    <property type="project" value="UniProtKB-ARBA"/>
</dbReference>
<dbReference type="Pfam" id="PF20160">
    <property type="entry name" value="C-JID"/>
    <property type="match status" value="1"/>
</dbReference>
<dbReference type="Pfam" id="PF01357">
    <property type="entry name" value="Expansin_C"/>
    <property type="match status" value="2"/>
</dbReference>
<feature type="domain" description="Expansin-like EG45" evidence="17">
    <location>
        <begin position="1382"/>
        <end position="1497"/>
    </location>
</feature>
<dbReference type="InterPro" id="IPR058192">
    <property type="entry name" value="WHD_ROQ1-like"/>
</dbReference>
<evidence type="ECO:0000256" key="2">
    <source>
        <dbReference type="ARBA" id="ARBA00004191"/>
    </source>
</evidence>
<keyword evidence="5" id="KW-0134">Cell wall</keyword>
<dbReference type="Gene3D" id="3.80.10.10">
    <property type="entry name" value="Ribonuclease Inhibitor"/>
    <property type="match status" value="2"/>
</dbReference>
<evidence type="ECO:0000259" key="18">
    <source>
        <dbReference type="PROSITE" id="PS50843"/>
    </source>
</evidence>
<dbReference type="GO" id="GO:0061809">
    <property type="term" value="F:NAD+ nucleosidase activity, cyclic ADP-ribose generating"/>
    <property type="evidence" value="ECO:0007669"/>
    <property type="project" value="UniProtKB-EC"/>
</dbReference>
<comment type="caution">
    <text evidence="19">The sequence shown here is derived from an EMBL/GenBank/DDBJ whole genome shotgun (WGS) entry which is preliminary data.</text>
</comment>
<dbReference type="SUPFAM" id="SSF52540">
    <property type="entry name" value="P-loop containing nucleoside triphosphate hydrolases"/>
    <property type="match status" value="1"/>
</dbReference>
<keyword evidence="6" id="KW-0964">Secreted</keyword>
<comment type="subcellular location">
    <subcellularLocation>
        <location evidence="1">Membrane</location>
        <topology evidence="1">Peripheral membrane protein</topology>
    </subcellularLocation>
    <subcellularLocation>
        <location evidence="2">Secreted</location>
        <location evidence="2">Cell wall</location>
    </subcellularLocation>
</comment>
<evidence type="ECO:0000256" key="10">
    <source>
        <dbReference type="ARBA" id="ARBA00022801"/>
    </source>
</evidence>
<dbReference type="InterPro" id="IPR036749">
    <property type="entry name" value="Expansin_CBD_sf"/>
</dbReference>
<dbReference type="Gene3D" id="2.60.40.760">
    <property type="entry name" value="Expansin, cellulose-binding-like domain"/>
    <property type="match status" value="2"/>
</dbReference>